<keyword evidence="2 4" id="KW-0863">Zinc-finger</keyword>
<accession>A0A8H4R6H0</accession>
<dbReference type="EMBL" id="JAAMPI010001687">
    <property type="protein sequence ID" value="KAF4624335.1"/>
    <property type="molecule type" value="Genomic_DNA"/>
</dbReference>
<dbReference type="SUPFAM" id="SSF90229">
    <property type="entry name" value="CCCH zinc finger"/>
    <property type="match status" value="1"/>
</dbReference>
<dbReference type="PANTHER" id="PTHR38886:SF1">
    <property type="entry name" value="NACHT-NTPASE AND P-LOOP NTPASES N-TERMINAL DOMAIN-CONTAINING PROTEIN"/>
    <property type="match status" value="1"/>
</dbReference>
<dbReference type="PROSITE" id="PS50103">
    <property type="entry name" value="ZF_C3H1"/>
    <property type="match status" value="2"/>
</dbReference>
<protein>
    <recommendedName>
        <fullName evidence="5">C3H1-type domain-containing protein</fullName>
    </recommendedName>
</protein>
<dbReference type="AlphaFoldDB" id="A0A8H4R6H0"/>
<evidence type="ECO:0000256" key="4">
    <source>
        <dbReference type="PROSITE-ProRule" id="PRU00723"/>
    </source>
</evidence>
<evidence type="ECO:0000313" key="7">
    <source>
        <dbReference type="Proteomes" id="UP000566819"/>
    </source>
</evidence>
<evidence type="ECO:0000256" key="1">
    <source>
        <dbReference type="ARBA" id="ARBA00022723"/>
    </source>
</evidence>
<dbReference type="PANTHER" id="PTHR38886">
    <property type="entry name" value="SESA DOMAIN-CONTAINING PROTEIN"/>
    <property type="match status" value="1"/>
</dbReference>
<keyword evidence="7" id="KW-1185">Reference proteome</keyword>
<evidence type="ECO:0000256" key="3">
    <source>
        <dbReference type="ARBA" id="ARBA00022833"/>
    </source>
</evidence>
<dbReference type="InterPro" id="IPR054464">
    <property type="entry name" value="ULD_fung"/>
</dbReference>
<dbReference type="OrthoDB" id="250836at2759"/>
<dbReference type="Proteomes" id="UP000566819">
    <property type="component" value="Unassembled WGS sequence"/>
</dbReference>
<gene>
    <name evidence="6" type="ORF">G7Y89_g13833</name>
</gene>
<dbReference type="InterPro" id="IPR000571">
    <property type="entry name" value="Znf_CCCH"/>
</dbReference>
<dbReference type="Pfam" id="PF22893">
    <property type="entry name" value="ULD_2"/>
    <property type="match status" value="1"/>
</dbReference>
<evidence type="ECO:0000313" key="6">
    <source>
        <dbReference type="EMBL" id="KAF4624335.1"/>
    </source>
</evidence>
<comment type="caution">
    <text evidence="6">The sequence shown here is derived from an EMBL/GenBank/DDBJ whole genome shotgun (WGS) entry which is preliminary data.</text>
</comment>
<feature type="domain" description="C3H1-type" evidence="5">
    <location>
        <begin position="10"/>
        <end position="37"/>
    </location>
</feature>
<dbReference type="GO" id="GO:0008270">
    <property type="term" value="F:zinc ion binding"/>
    <property type="evidence" value="ECO:0007669"/>
    <property type="project" value="UniProtKB-KW"/>
</dbReference>
<reference evidence="6 7" key="1">
    <citation type="submission" date="2020-03" db="EMBL/GenBank/DDBJ databases">
        <title>Draft Genome Sequence of Cudoniella acicularis.</title>
        <authorList>
            <person name="Buettner E."/>
            <person name="Kellner H."/>
        </authorList>
    </citation>
    <scope>NUCLEOTIDE SEQUENCE [LARGE SCALE GENOMIC DNA]</scope>
    <source>
        <strain evidence="6 7">DSM 108380</strain>
    </source>
</reference>
<organism evidence="6 7">
    <name type="scientific">Cudoniella acicularis</name>
    <dbReference type="NCBI Taxonomy" id="354080"/>
    <lineage>
        <taxon>Eukaryota</taxon>
        <taxon>Fungi</taxon>
        <taxon>Dikarya</taxon>
        <taxon>Ascomycota</taxon>
        <taxon>Pezizomycotina</taxon>
        <taxon>Leotiomycetes</taxon>
        <taxon>Helotiales</taxon>
        <taxon>Tricladiaceae</taxon>
        <taxon>Cudoniella</taxon>
    </lineage>
</organism>
<feature type="domain" description="C3H1-type" evidence="5">
    <location>
        <begin position="142"/>
        <end position="179"/>
    </location>
</feature>
<evidence type="ECO:0000259" key="5">
    <source>
        <dbReference type="PROSITE" id="PS50103"/>
    </source>
</evidence>
<dbReference type="SMART" id="SM00356">
    <property type="entry name" value="ZnF_C3H1"/>
    <property type="match status" value="2"/>
</dbReference>
<feature type="zinc finger region" description="C3H1-type" evidence="4">
    <location>
        <begin position="142"/>
        <end position="179"/>
    </location>
</feature>
<dbReference type="Gene3D" id="4.10.1000.10">
    <property type="entry name" value="Zinc finger, CCCH-type"/>
    <property type="match status" value="1"/>
</dbReference>
<dbReference type="InterPro" id="IPR036855">
    <property type="entry name" value="Znf_CCCH_sf"/>
</dbReference>
<feature type="zinc finger region" description="C3H1-type" evidence="4">
    <location>
        <begin position="10"/>
        <end position="37"/>
    </location>
</feature>
<keyword evidence="1 4" id="KW-0479">Metal-binding</keyword>
<keyword evidence="3 4" id="KW-0862">Zinc</keyword>
<evidence type="ECO:0000256" key="2">
    <source>
        <dbReference type="ARBA" id="ARBA00022771"/>
    </source>
</evidence>
<sequence length="674" mass="76713">MSTAERRTLPPSQVDCKWWMSGFCTRGKSCYFRHDEAKAGIQSKPAAAKGAADDASRAKGKQLYYSTEGTTTECIRTWRASKTESERAPADELRKTRKTCPMCRSHSDYIIPSSIFPIPDKTSGQDTENTRKKEIVDGYLSKLKTIRCRYFEESIEKSAPEFKPKCQFGNTCHYLHIHPITKEQYTFSQEELNQFRRRRPKQRSTRSRTSTIEQMLIMDMLFNEMALEYESADDWDDDRVPGSFYTDVIYEPHHLEFGSDFAFGFSFGDFVSAIGILNSIRKALRETSGAKDNFRNFCSELEHLEVLLKHLHRETWDHGADAGHINAVKGMALTVKIPLQEFLGKVEKLRSMINSLDGTGRFSGVRHSVVSKARQAQWAVQMKDEVEKLRAVIVAKIFAINLLIQLNIVSTTSKIESGTKIIEEHSSKCRDAVDGAANELREVKNSQAAMRLEINRLVHICTGTKVGVQDIQRDVKVHTSLRRHILIISDKVNSEADMEVHAILRQVQNSIIRTPGLMMEDCLKFTDALGRTQQLAYRWFRYWDVFESMLRCEFRRLPGEDRVLRGQYILLKGRGQKSIIDREQWENPVFPSSEVGMSMTIDDEVLWVGIYPRPGCCARITLLPGDMGTIICKEVEELETGLGNSSIPDLAAENLARRAAIDSENGTLKWPVPV</sequence>
<name>A0A8H4R6H0_9HELO</name>
<proteinExistence type="predicted"/>